<protein>
    <submittedName>
        <fullName evidence="7">Regulator of chromosome condensation (RCC1) repeat-containing protein</fullName>
    </submittedName>
</protein>
<dbReference type="PROSITE" id="PS50012">
    <property type="entry name" value="RCC1_3"/>
    <property type="match status" value="3"/>
</dbReference>
<dbReference type="PROSITE" id="PS00626">
    <property type="entry name" value="RCC1_2"/>
    <property type="match status" value="2"/>
</dbReference>
<dbReference type="Gene3D" id="2.130.10.30">
    <property type="entry name" value="Regulator of chromosome condensation 1/beta-lactamase-inhibitor protein II"/>
    <property type="match status" value="1"/>
</dbReference>
<feature type="compositionally biased region" description="Low complexity" evidence="5">
    <location>
        <begin position="1876"/>
        <end position="1895"/>
    </location>
</feature>
<dbReference type="OrthoDB" id="10256179at2759"/>
<evidence type="ECO:0000256" key="1">
    <source>
        <dbReference type="ARBA" id="ARBA00022658"/>
    </source>
</evidence>
<dbReference type="InterPro" id="IPR009091">
    <property type="entry name" value="RCC1/BLIP-II"/>
</dbReference>
<feature type="compositionally biased region" description="Polar residues" evidence="5">
    <location>
        <begin position="588"/>
        <end position="602"/>
    </location>
</feature>
<feature type="region of interest" description="Disordered" evidence="5">
    <location>
        <begin position="675"/>
        <end position="748"/>
    </location>
</feature>
<name>A0A086J8M8_TOXGO</name>
<keyword evidence="4" id="KW-0175">Coiled coil</keyword>
<feature type="compositionally biased region" description="Basic and acidic residues" evidence="5">
    <location>
        <begin position="713"/>
        <end position="722"/>
    </location>
</feature>
<dbReference type="EMBL" id="AEYI02002367">
    <property type="protein sequence ID" value="KFG28496.1"/>
    <property type="molecule type" value="Genomic_DNA"/>
</dbReference>
<dbReference type="Pfam" id="PF25390">
    <property type="entry name" value="WD40_RLD"/>
    <property type="match status" value="1"/>
</dbReference>
<dbReference type="Gene3D" id="1.10.287.1490">
    <property type="match status" value="1"/>
</dbReference>
<feature type="region of interest" description="Disordered" evidence="5">
    <location>
        <begin position="1909"/>
        <end position="1933"/>
    </location>
</feature>
<comment type="caution">
    <text evidence="7">The sequence shown here is derived from an EMBL/GenBank/DDBJ whole genome shotgun (WGS) entry which is preliminary data.</text>
</comment>
<reference evidence="7" key="1">
    <citation type="submission" date="2014-03" db="EMBL/GenBank/DDBJ databases">
        <authorList>
            <person name="Sibley D."/>
            <person name="Venepally P."/>
            <person name="Karamycheva S."/>
            <person name="Hadjithomas M."/>
            <person name="Khan A."/>
            <person name="Brunk B."/>
            <person name="Roos D."/>
            <person name="Caler E."/>
            <person name="Lorenzi H."/>
        </authorList>
    </citation>
    <scope>NUCLEOTIDE SEQUENCE [LARGE SCALE GENOMIC DNA]</scope>
    <source>
        <strain evidence="7">P89</strain>
    </source>
</reference>
<feature type="domain" description="RCC1-like" evidence="6">
    <location>
        <begin position="271"/>
        <end position="502"/>
    </location>
</feature>
<sequence>MQEPGDPSWPVEAFQTHVKNFLVPDMIQTFPGGTAEPLGGAGGQTLGNQESSSDTALSNSYSANMDTPCSDASATQGGKHSQADTSGDEAEPMRVVDCSSTAPQNSWNIQSPVLPSPMATIPQSFGSMFLPQQTGGGAILVPNMITCGDVQASPMESNASSMTHQPLPTPACGVPPESLQRAPELPAAMVECSYPFNQTTGNFPSVAEDTLCPTGFSGTAEQTLAEEEDGPVSCVYVWSTASRASNEENGDGPSEAAGILLSQPSKFSSCLRILSVACGQSLAAFIAADRKLYCWDWDLSSGDLHASSPQLVEGAGIDKMVIKQVSCGASHLACVTDSGRVFTYGSNESGQRGMAPENPKSSRLADEVFFSSQAKQVSCGPRYTLVVLDDGRVYGMGDGSHGVLGDVANKIVRVPTKINFQDRRVSFVAAGMSHALAITDLGSTYAWGRNDCGQLGLGHTDDRCTPQVVCELSGHKTVMVAAHTASVALTKERKLYAWGTNSLLSPALIFSQAFQDVDVGDALFCLADDGGEQSLLVTPMCQLRSGSATSGCMRLSLSGVTQLSAAPGVLVAVGPQSDEQEAHDPGQATESSDCSAWQATPEETQDGGSEAFLSATARTLQTHAGMPLKSALRRYSEGCLTSASRSSSVGSDRSRKRVTFAETVTMVCVESRPNVQVPDDATSCSVEESRSAPSVPNPVKKREGPTGAVRQDQSSKKTDARRPRARSASPGGRPRAKGSSMCSALPSRQQVQPCLRAAGNASTAITSGSTAGASGRTPSGEQVPPGVDSKGAKMSRKSAQATVASQVGMQNAGAERRGTTDAPRISSKNPARRPPEDSPDPFHAEIVKEEKKAGDGDSCSKETTVPATKSKDQSGSGETSRTEKSVSMATDDELAGATTAEVAVGPSGGSTPEFGFINNVYCGGSPSSSNTPLPVQGAFCSQELMPGSLGMGVIGHSACDVSGHFTPEEFNKLVGGSSMCAALTHDNASALAHGLERNPQGLLAPPNDLAVAVGQVAPLSQAPAQQQKDFLPLLRDGLEAPTYPQPHRVGQGVVAGTGGSAPFGVPLQERGSEQTSLGSLSQAAPLAAVGQQLQVYPAAPGDRSDPMAAPQGPVGPLPSSVAMMQRLAGPTVGWGPSQAAPFPANQNCFGSAGMLLRQPSQNFFGNSELSRFYDVSDIVKKQKEFREIRSVLCAAQEDIVEVEKEKEELRRELRETKSALKEALGKLEESKESNGTMERMVAAQKKRIQTLQEELDEEAQQSHKDLTQVLQKLSFAEQERAKLAHSLATAQEALQTFQKNKSSQERLEREASALRQQLKSQKSEQAHQLRQAEEAIGEWRDAHAKLQEALVETEEHRKSEVNERQAEVDHLKKQVRQLEEELQQVKDQVDMTSQSTIEAERQRRVAAEERVDELEAALNELAADFAASKRASTRQKRDLDSMTEEKQRALQEIEELREELQKARDEIGQGEIFASNLQSEIHELRTTVAGAESTKNQQRELTENLEQKLAEVTGELSCCKEELSKKEEELQKYEKLAEKSAHPAPTQACSECKNLTAELLRSAEHRDTMNSQIEALQSDLTAHQNAARDQQVLIHELQMELGVYKQRQAAELKVVTEQKNYLEKKVHDLKEAKEESDEKLFSLQEKLTSLKKEEEEHRIRERLVTAQVDQLFQVLRHHVDLKVSASEDALTDSSGSDGSSEHAVLAESKAISVWSFEAVHAICEKWNIALLVDTELHKLRDRLFDLTRKENELKHQLVEAADHQQTALQARQKLEELEEKLRRTQMDAERNEKMMQEAQQAGSWSTTRFLEQQKYFEMELGITKRQLTECRSEVHQLRTRNSALLLDLTKQEERIASLIKQNERLAARQARHQSTDRSAATSTTSASSLDASPADPAFPFEGIYEDISPRKHEFASPRRESKSRTMRVDMLAA</sequence>
<evidence type="ECO:0000256" key="5">
    <source>
        <dbReference type="SAM" id="MobiDB-lite"/>
    </source>
</evidence>
<evidence type="ECO:0000256" key="2">
    <source>
        <dbReference type="ARBA" id="ARBA00022737"/>
    </source>
</evidence>
<dbReference type="SUPFAM" id="SSF50985">
    <property type="entry name" value="RCC1/BLIP-II"/>
    <property type="match status" value="1"/>
</dbReference>
<dbReference type="PANTHER" id="PTHR45982">
    <property type="entry name" value="REGULATOR OF CHROMOSOME CONDENSATION"/>
    <property type="match status" value="1"/>
</dbReference>
<evidence type="ECO:0000313" key="7">
    <source>
        <dbReference type="EMBL" id="KFG28496.1"/>
    </source>
</evidence>
<evidence type="ECO:0000256" key="3">
    <source>
        <dbReference type="PROSITE-ProRule" id="PRU00235"/>
    </source>
</evidence>
<dbReference type="InterPro" id="IPR058923">
    <property type="entry name" value="RCC1-like_dom"/>
</dbReference>
<dbReference type="VEuPathDB" id="ToxoDB:TGP89_280770"/>
<feature type="region of interest" description="Disordered" evidence="5">
    <location>
        <begin position="765"/>
        <end position="889"/>
    </location>
</feature>
<accession>A0A086J8M8</accession>
<feature type="region of interest" description="Disordered" evidence="5">
    <location>
        <begin position="32"/>
        <end position="93"/>
    </location>
</feature>
<feature type="compositionally biased region" description="Polar residues" evidence="5">
    <location>
        <begin position="797"/>
        <end position="809"/>
    </location>
</feature>
<dbReference type="Proteomes" id="UP000028828">
    <property type="component" value="Unassembled WGS sequence"/>
</dbReference>
<feature type="repeat" description="RCC1" evidence="3">
    <location>
        <begin position="442"/>
        <end position="492"/>
    </location>
</feature>
<keyword evidence="1" id="KW-0344">Guanine-nucleotide releasing factor</keyword>
<feature type="compositionally biased region" description="Basic and acidic residues" evidence="5">
    <location>
        <begin position="1909"/>
        <end position="1927"/>
    </location>
</feature>
<feature type="compositionally biased region" description="Polar residues" evidence="5">
    <location>
        <begin position="861"/>
        <end position="879"/>
    </location>
</feature>
<feature type="compositionally biased region" description="Polar residues" evidence="5">
    <location>
        <begin position="46"/>
        <end position="85"/>
    </location>
</feature>
<organism evidence="7">
    <name type="scientific">Toxoplasma gondii p89</name>
    <dbReference type="NCBI Taxonomy" id="943119"/>
    <lineage>
        <taxon>Eukaryota</taxon>
        <taxon>Sar</taxon>
        <taxon>Alveolata</taxon>
        <taxon>Apicomplexa</taxon>
        <taxon>Conoidasida</taxon>
        <taxon>Coccidia</taxon>
        <taxon>Eucoccidiorida</taxon>
        <taxon>Eimeriorina</taxon>
        <taxon>Sarcocystidae</taxon>
        <taxon>Toxoplasma</taxon>
    </lineage>
</organism>
<feature type="compositionally biased region" description="Polar residues" evidence="5">
    <location>
        <begin position="682"/>
        <end position="694"/>
    </location>
</feature>
<feature type="compositionally biased region" description="Polar residues" evidence="5">
    <location>
        <begin position="765"/>
        <end position="780"/>
    </location>
</feature>
<feature type="repeat" description="RCC1" evidence="3">
    <location>
        <begin position="339"/>
        <end position="390"/>
    </location>
</feature>
<feature type="coiled-coil region" evidence="4">
    <location>
        <begin position="1736"/>
        <end position="1801"/>
    </location>
</feature>
<feature type="compositionally biased region" description="Basic and acidic residues" evidence="5">
    <location>
        <begin position="833"/>
        <end position="860"/>
    </location>
</feature>
<dbReference type="InterPro" id="IPR000408">
    <property type="entry name" value="Reg_chr_condens"/>
</dbReference>
<evidence type="ECO:0000256" key="4">
    <source>
        <dbReference type="SAM" id="Coils"/>
    </source>
</evidence>
<feature type="coiled-coil region" evidence="4">
    <location>
        <begin position="1192"/>
        <end position="1539"/>
    </location>
</feature>
<feature type="region of interest" description="Disordered" evidence="5">
    <location>
        <begin position="576"/>
        <end position="608"/>
    </location>
</feature>
<feature type="region of interest" description="Disordered" evidence="5">
    <location>
        <begin position="1866"/>
        <end position="1895"/>
    </location>
</feature>
<dbReference type="PRINTS" id="PR00633">
    <property type="entry name" value="RCCNDNSATION"/>
</dbReference>
<feature type="repeat" description="RCC1" evidence="3">
    <location>
        <begin position="391"/>
        <end position="441"/>
    </location>
</feature>
<proteinExistence type="predicted"/>
<dbReference type="InterPro" id="IPR051553">
    <property type="entry name" value="Ran_GTPase-activating"/>
</dbReference>
<feature type="coiled-coil region" evidence="4">
    <location>
        <begin position="1612"/>
        <end position="1660"/>
    </location>
</feature>
<dbReference type="PANTHER" id="PTHR45982:SF1">
    <property type="entry name" value="REGULATOR OF CHROMOSOME CONDENSATION"/>
    <property type="match status" value="1"/>
</dbReference>
<evidence type="ECO:0000259" key="6">
    <source>
        <dbReference type="Pfam" id="PF25390"/>
    </source>
</evidence>
<keyword evidence="2" id="KW-0677">Repeat</keyword>
<gene>
    <name evidence="7" type="ORF">TGP89_280770</name>
</gene>